<dbReference type="InterPro" id="IPR050153">
    <property type="entry name" value="Metal_Ion_Import_ABC"/>
</dbReference>
<dbReference type="Pfam" id="PF00005">
    <property type="entry name" value="ABC_tran"/>
    <property type="match status" value="1"/>
</dbReference>
<evidence type="ECO:0000313" key="11">
    <source>
        <dbReference type="Proteomes" id="UP000245657"/>
    </source>
</evidence>
<dbReference type="InterPro" id="IPR003439">
    <property type="entry name" value="ABC_transporter-like_ATP-bd"/>
</dbReference>
<dbReference type="GeneID" id="97548788"/>
<evidence type="ECO:0000259" key="9">
    <source>
        <dbReference type="PROSITE" id="PS50893"/>
    </source>
</evidence>
<keyword evidence="1" id="KW-0813">Transport</keyword>
<organism evidence="10 11">
    <name type="scientific">Methanospirillum lacunae</name>
    <dbReference type="NCBI Taxonomy" id="668570"/>
    <lineage>
        <taxon>Archaea</taxon>
        <taxon>Methanobacteriati</taxon>
        <taxon>Methanobacteriota</taxon>
        <taxon>Stenosarchaea group</taxon>
        <taxon>Methanomicrobia</taxon>
        <taxon>Methanomicrobiales</taxon>
        <taxon>Methanospirillaceae</taxon>
        <taxon>Methanospirillum</taxon>
    </lineage>
</organism>
<comment type="catalytic activity">
    <reaction evidence="4">
        <text>an R-cob(III)alamin(out) + ATP + H2O = an R-cob(III)alamin(in) + ADP + phosphate + H(+)</text>
        <dbReference type="Rhea" id="RHEA:17873"/>
        <dbReference type="ChEBI" id="CHEBI:15377"/>
        <dbReference type="ChEBI" id="CHEBI:15378"/>
        <dbReference type="ChEBI" id="CHEBI:30616"/>
        <dbReference type="ChEBI" id="CHEBI:43474"/>
        <dbReference type="ChEBI" id="CHEBI:140785"/>
        <dbReference type="ChEBI" id="CHEBI:456216"/>
        <dbReference type="EC" id="7.6.2.8"/>
    </reaction>
</comment>
<evidence type="ECO:0000256" key="8">
    <source>
        <dbReference type="ARBA" id="ARBA00077139"/>
    </source>
</evidence>
<keyword evidence="2" id="KW-0547">Nucleotide-binding</keyword>
<dbReference type="InterPro" id="IPR003593">
    <property type="entry name" value="AAA+_ATPase"/>
</dbReference>
<evidence type="ECO:0000256" key="6">
    <source>
        <dbReference type="ARBA" id="ARBA00066387"/>
    </source>
</evidence>
<gene>
    <name evidence="10" type="ORF">DK846_06110</name>
</gene>
<reference evidence="10 11" key="1">
    <citation type="submission" date="2018-05" db="EMBL/GenBank/DDBJ databases">
        <title>Draft genome of Methanospirillum lacunae Ki8-1.</title>
        <authorList>
            <person name="Dueholm M.S."/>
            <person name="Nielsen P.H."/>
            <person name="Bakmann L.F."/>
            <person name="Otzen D.E."/>
        </authorList>
    </citation>
    <scope>NUCLEOTIDE SEQUENCE [LARGE SCALE GENOMIC DNA]</scope>
    <source>
        <strain evidence="10 11">Ki8-1</strain>
    </source>
</reference>
<feature type="domain" description="ABC transporter" evidence="9">
    <location>
        <begin position="3"/>
        <end position="240"/>
    </location>
</feature>
<sequence>MEIEINNLSFSYSQKVKPALSDISLLIPSGRLVYLIGPNGSGKSTLLRCIGGLVKPLSGYVKIQGREIFAFSKKERAQLIGFVPQQEIPVFSFKVRDVVVTGRVSRHSIFGLPSASDYQIADKALFEVGIAHLSERVCSEISGGEWQLVMIARALSQDPRILLLDEPTSHLDLANQMKVLSVIKKLVLNGYTCILVSHNPDQVFLIDGFVAAMKEGHLIYSGLAVDVIIPEIMQEIYDIPVMVAGQTNGLVRGICVPLLPDEKE</sequence>
<dbReference type="FunFam" id="3.40.50.300:FF:000134">
    <property type="entry name" value="Iron-enterobactin ABC transporter ATP-binding protein"/>
    <property type="match status" value="1"/>
</dbReference>
<dbReference type="SMART" id="SM00382">
    <property type="entry name" value="AAA"/>
    <property type="match status" value="1"/>
</dbReference>
<keyword evidence="11" id="KW-1185">Reference proteome</keyword>
<evidence type="ECO:0000256" key="1">
    <source>
        <dbReference type="ARBA" id="ARBA00022448"/>
    </source>
</evidence>
<proteinExistence type="predicted"/>
<dbReference type="Gene3D" id="3.40.50.300">
    <property type="entry name" value="P-loop containing nucleotide triphosphate hydrolases"/>
    <property type="match status" value="1"/>
</dbReference>
<dbReference type="PANTHER" id="PTHR42734">
    <property type="entry name" value="METAL TRANSPORT SYSTEM ATP-BINDING PROTEIN TM_0124-RELATED"/>
    <property type="match status" value="1"/>
</dbReference>
<dbReference type="CDD" id="cd03214">
    <property type="entry name" value="ABC_Iron-Siderophores_B12_Hemin"/>
    <property type="match status" value="1"/>
</dbReference>
<dbReference type="GO" id="GO:0005524">
    <property type="term" value="F:ATP binding"/>
    <property type="evidence" value="ECO:0007669"/>
    <property type="project" value="UniProtKB-KW"/>
</dbReference>
<comment type="caution">
    <text evidence="10">The sequence shown here is derived from an EMBL/GenBank/DDBJ whole genome shotgun (WGS) entry which is preliminary data.</text>
</comment>
<dbReference type="OrthoDB" id="24644at2157"/>
<evidence type="ECO:0000256" key="3">
    <source>
        <dbReference type="ARBA" id="ARBA00022840"/>
    </source>
</evidence>
<evidence type="ECO:0000313" key="10">
    <source>
        <dbReference type="EMBL" id="PWR72541.1"/>
    </source>
</evidence>
<evidence type="ECO:0000256" key="7">
    <source>
        <dbReference type="ARBA" id="ARBA00073649"/>
    </source>
</evidence>
<comment type="function">
    <text evidence="5">Required for corrinoid utilization. Probably part of the ABC transporter complex BtuCDF involved in cobalamin (vitamin B12) import. Probably responsible for energy coupling to the transport system.</text>
</comment>
<protein>
    <recommendedName>
        <fullName evidence="7">Cobalamin import ATP-binding protein BtuD</fullName>
        <ecNumber evidence="6">7.6.2.8</ecNumber>
    </recommendedName>
    <alternativeName>
        <fullName evidence="8">Vitamin B12-transporting ATPase</fullName>
    </alternativeName>
</protein>
<dbReference type="EMBL" id="QGMY01000006">
    <property type="protein sequence ID" value="PWR72541.1"/>
    <property type="molecule type" value="Genomic_DNA"/>
</dbReference>
<dbReference type="InterPro" id="IPR027417">
    <property type="entry name" value="P-loop_NTPase"/>
</dbReference>
<dbReference type="PROSITE" id="PS00211">
    <property type="entry name" value="ABC_TRANSPORTER_1"/>
    <property type="match status" value="1"/>
</dbReference>
<name>A0A2V2NAF9_9EURY</name>
<dbReference type="RefSeq" id="WP_109968053.1">
    <property type="nucleotide sequence ID" value="NZ_CP176093.1"/>
</dbReference>
<dbReference type="GO" id="GO:0015420">
    <property type="term" value="F:ABC-type vitamin B12 transporter activity"/>
    <property type="evidence" value="ECO:0007669"/>
    <property type="project" value="UniProtKB-EC"/>
</dbReference>
<dbReference type="Proteomes" id="UP000245657">
    <property type="component" value="Unassembled WGS sequence"/>
</dbReference>
<evidence type="ECO:0000256" key="4">
    <source>
        <dbReference type="ARBA" id="ARBA00050590"/>
    </source>
</evidence>
<dbReference type="InterPro" id="IPR017871">
    <property type="entry name" value="ABC_transporter-like_CS"/>
</dbReference>
<dbReference type="PANTHER" id="PTHR42734:SF19">
    <property type="entry name" value="IRON COMPOUNDS ABC TRANSPORTER, ATP-BINDING PROTEIN"/>
    <property type="match status" value="1"/>
</dbReference>
<dbReference type="PROSITE" id="PS50893">
    <property type="entry name" value="ABC_TRANSPORTER_2"/>
    <property type="match status" value="1"/>
</dbReference>
<evidence type="ECO:0000256" key="2">
    <source>
        <dbReference type="ARBA" id="ARBA00022741"/>
    </source>
</evidence>
<accession>A0A2V2NAF9</accession>
<evidence type="ECO:0000256" key="5">
    <source>
        <dbReference type="ARBA" id="ARBA00058960"/>
    </source>
</evidence>
<keyword evidence="3 10" id="KW-0067">ATP-binding</keyword>
<dbReference type="SUPFAM" id="SSF52540">
    <property type="entry name" value="P-loop containing nucleoside triphosphate hydrolases"/>
    <property type="match status" value="1"/>
</dbReference>
<dbReference type="AlphaFoldDB" id="A0A2V2NAF9"/>
<dbReference type="EC" id="7.6.2.8" evidence="6"/>
<dbReference type="GO" id="GO:0016887">
    <property type="term" value="F:ATP hydrolysis activity"/>
    <property type="evidence" value="ECO:0007669"/>
    <property type="project" value="InterPro"/>
</dbReference>